<feature type="compositionally biased region" description="Basic residues" evidence="1">
    <location>
        <begin position="398"/>
        <end position="409"/>
    </location>
</feature>
<name>A0A7R9BLF4_9CRUS</name>
<feature type="region of interest" description="Disordered" evidence="1">
    <location>
        <begin position="213"/>
        <end position="281"/>
    </location>
</feature>
<dbReference type="EMBL" id="OA882712">
    <property type="protein sequence ID" value="CAD7276658.1"/>
    <property type="molecule type" value="Genomic_DNA"/>
</dbReference>
<feature type="region of interest" description="Disordered" evidence="1">
    <location>
        <begin position="307"/>
        <end position="332"/>
    </location>
</feature>
<organism evidence="2">
    <name type="scientific">Notodromas monacha</name>
    <dbReference type="NCBI Taxonomy" id="399045"/>
    <lineage>
        <taxon>Eukaryota</taxon>
        <taxon>Metazoa</taxon>
        <taxon>Ecdysozoa</taxon>
        <taxon>Arthropoda</taxon>
        <taxon>Crustacea</taxon>
        <taxon>Oligostraca</taxon>
        <taxon>Ostracoda</taxon>
        <taxon>Podocopa</taxon>
        <taxon>Podocopida</taxon>
        <taxon>Cypridocopina</taxon>
        <taxon>Cypridoidea</taxon>
        <taxon>Cyprididae</taxon>
        <taxon>Notodromas</taxon>
    </lineage>
</organism>
<gene>
    <name evidence="2" type="ORF">NMOB1V02_LOCUS4409</name>
</gene>
<feature type="compositionally biased region" description="Low complexity" evidence="1">
    <location>
        <begin position="213"/>
        <end position="253"/>
    </location>
</feature>
<protein>
    <submittedName>
        <fullName evidence="2">Uncharacterized protein</fullName>
    </submittedName>
</protein>
<evidence type="ECO:0000313" key="3">
    <source>
        <dbReference type="Proteomes" id="UP000678499"/>
    </source>
</evidence>
<sequence length="409" mass="43777">MLDIYLPRPLSVFGPVAADDPTGREILSTANCNGTREKQENKDEVWISTGPHSHQPLLQILIIRPRSQFLPRIFLSLIMPVIIPGSLRGTLPSLKNVSPAPGNFLAAGCLSLLLVSTKQLISTQIIVQIASRDTHDGLTITTTHGDDDDEDDGKFLTTTRPDAHFAQTSSFRDIIPLALDFSDFLECGLELLVCLLCFVLWLMGLNQDYDLGLSRGSSSSKPRSPTDYLYRSSGARSSSSHNYMPPPSSSSSSLNGLKPRGVALPPPPPWTAPRSADMPGTAKAATLPGVLLVSPFVLPLSAGGEGKMPGPPAAPSLNAGATASGGVSSGGGGATRLLPAARLLVPRVPFTVVPIMFRGPELSRRHTTSSRLWVRHGKQNIIRVQPPSSTSSPSSDHHHPRVFYRSKAK</sequence>
<evidence type="ECO:0000256" key="1">
    <source>
        <dbReference type="SAM" id="MobiDB-lite"/>
    </source>
</evidence>
<feature type="region of interest" description="Disordered" evidence="1">
    <location>
        <begin position="377"/>
        <end position="409"/>
    </location>
</feature>
<dbReference type="EMBL" id="CAJPEX010000675">
    <property type="protein sequence ID" value="CAG0916810.1"/>
    <property type="molecule type" value="Genomic_DNA"/>
</dbReference>
<keyword evidence="3" id="KW-1185">Reference proteome</keyword>
<reference evidence="2" key="1">
    <citation type="submission" date="2020-11" db="EMBL/GenBank/DDBJ databases">
        <authorList>
            <person name="Tran Van P."/>
        </authorList>
    </citation>
    <scope>NUCLEOTIDE SEQUENCE</scope>
</reference>
<evidence type="ECO:0000313" key="2">
    <source>
        <dbReference type="EMBL" id="CAD7276658.1"/>
    </source>
</evidence>
<accession>A0A7R9BLF4</accession>
<dbReference type="AlphaFoldDB" id="A0A7R9BLF4"/>
<proteinExistence type="predicted"/>
<dbReference type="Proteomes" id="UP000678499">
    <property type="component" value="Unassembled WGS sequence"/>
</dbReference>